<dbReference type="InterPro" id="IPR052345">
    <property type="entry name" value="Rad_response_metalloprotease"/>
</dbReference>
<proteinExistence type="inferred from homology"/>
<dbReference type="InterPro" id="IPR001387">
    <property type="entry name" value="Cro/C1-type_HTH"/>
</dbReference>
<dbReference type="PROSITE" id="PS50943">
    <property type="entry name" value="HTH_CROC1"/>
    <property type="match status" value="1"/>
</dbReference>
<dbReference type="PANTHER" id="PTHR43236">
    <property type="entry name" value="ANTITOXIN HIGA1"/>
    <property type="match status" value="1"/>
</dbReference>
<evidence type="ECO:0000313" key="3">
    <source>
        <dbReference type="EMBL" id="RGM42839.1"/>
    </source>
</evidence>
<reference evidence="3 4" key="1">
    <citation type="submission" date="2018-08" db="EMBL/GenBank/DDBJ databases">
        <title>A genome reference for cultivated species of the human gut microbiota.</title>
        <authorList>
            <person name="Zou Y."/>
            <person name="Xue W."/>
            <person name="Luo G."/>
        </authorList>
    </citation>
    <scope>NUCLEOTIDE SEQUENCE [LARGE SCALE GENOMIC DNA]</scope>
    <source>
        <strain evidence="3 4">OM08-14</strain>
    </source>
</reference>
<dbReference type="GO" id="GO:0003677">
    <property type="term" value="F:DNA binding"/>
    <property type="evidence" value="ECO:0007669"/>
    <property type="project" value="InterPro"/>
</dbReference>
<dbReference type="InterPro" id="IPR010982">
    <property type="entry name" value="Lambda_DNA-bd_dom_sf"/>
</dbReference>
<dbReference type="AlphaFoldDB" id="A0A3E4WKY9"/>
<gene>
    <name evidence="3" type="ORF">DXC17_00950</name>
</gene>
<dbReference type="PANTHER" id="PTHR43236:SF1">
    <property type="entry name" value="BLL7220 PROTEIN"/>
    <property type="match status" value="1"/>
</dbReference>
<evidence type="ECO:0000256" key="1">
    <source>
        <dbReference type="ARBA" id="ARBA00007227"/>
    </source>
</evidence>
<dbReference type="InterPro" id="IPR010359">
    <property type="entry name" value="IrrE_HExxH"/>
</dbReference>
<evidence type="ECO:0000313" key="4">
    <source>
        <dbReference type="Proteomes" id="UP000260780"/>
    </source>
</evidence>
<protein>
    <submittedName>
        <fullName evidence="3">ImmA/IrrE family metallo-endopeptidase</fullName>
    </submittedName>
</protein>
<dbReference type="Gene3D" id="1.10.260.40">
    <property type="entry name" value="lambda repressor-like DNA-binding domains"/>
    <property type="match status" value="1"/>
</dbReference>
<dbReference type="SUPFAM" id="SSF47413">
    <property type="entry name" value="lambda repressor-like DNA-binding domains"/>
    <property type="match status" value="1"/>
</dbReference>
<dbReference type="Gene3D" id="1.10.10.2910">
    <property type="match status" value="1"/>
</dbReference>
<dbReference type="CDD" id="cd00093">
    <property type="entry name" value="HTH_XRE"/>
    <property type="match status" value="1"/>
</dbReference>
<dbReference type="EMBL" id="QSTF01000002">
    <property type="protein sequence ID" value="RGM42839.1"/>
    <property type="molecule type" value="Genomic_DNA"/>
</dbReference>
<feature type="domain" description="HTH cro/C1-type" evidence="2">
    <location>
        <begin position="9"/>
        <end position="65"/>
    </location>
</feature>
<name>A0A3E4WKY9_9BACT</name>
<comment type="similarity">
    <text evidence="1">Belongs to the short-chain fatty acyl-CoA assimilation regulator (ScfR) family.</text>
</comment>
<dbReference type="Pfam" id="PF01381">
    <property type="entry name" value="HTH_3"/>
    <property type="match status" value="1"/>
</dbReference>
<dbReference type="SMART" id="SM00530">
    <property type="entry name" value="HTH_XRE"/>
    <property type="match status" value="1"/>
</dbReference>
<organism evidence="3 4">
    <name type="scientific">Phocaeicola plebeius</name>
    <dbReference type="NCBI Taxonomy" id="310297"/>
    <lineage>
        <taxon>Bacteria</taxon>
        <taxon>Pseudomonadati</taxon>
        <taxon>Bacteroidota</taxon>
        <taxon>Bacteroidia</taxon>
        <taxon>Bacteroidales</taxon>
        <taxon>Bacteroidaceae</taxon>
        <taxon>Phocaeicola</taxon>
    </lineage>
</organism>
<accession>A0A3E4WKY9</accession>
<sequence>MNYTISIWLKNVRRMRGFTLEEVSQRLNGMVTKQAISKYERGLMKPSPVVMDALCKLYQAFPDFLLGRKPVVAFDISFRSKEPVPQKVKQRIISEVQIWMGHYLALENLFDAMTSFKNPVSGLSITCFDDMENVAMQVRRKWGLGNDAIASVCRILELAGVKVLELDIEEDVDGLCGWINKKTPFIVLKKNNVTVERKRFTALHELAHILFPLLETMDYNKKERMCHRFASAILLPKEVVYTYVGQIRDNLSVSELSSLRTMYGVSVAAIVHRLRDLSVISLDYYNHIFDDRIKYNLLEEGWGAYPLIDKAMKYASLVNRAVIEGYMESNGQGMHIDEKYKIGLGEIEIM</sequence>
<dbReference type="Pfam" id="PF06114">
    <property type="entry name" value="Peptidase_M78"/>
    <property type="match status" value="1"/>
</dbReference>
<evidence type="ECO:0000259" key="2">
    <source>
        <dbReference type="PROSITE" id="PS50943"/>
    </source>
</evidence>
<comment type="caution">
    <text evidence="3">The sequence shown here is derived from an EMBL/GenBank/DDBJ whole genome shotgun (WGS) entry which is preliminary data.</text>
</comment>
<dbReference type="Proteomes" id="UP000260780">
    <property type="component" value="Unassembled WGS sequence"/>
</dbReference>
<dbReference type="RefSeq" id="WP_117747222.1">
    <property type="nucleotide sequence ID" value="NZ_CATWOP010000001.1"/>
</dbReference>